<dbReference type="PANTHER" id="PTHR34825:SF1">
    <property type="entry name" value="AAA-ATPASE-LIKE DOMAIN-CONTAINING PROTEIN"/>
    <property type="match status" value="1"/>
</dbReference>
<name>A0A8H6S9T4_9AGAR</name>
<dbReference type="Pfam" id="PF09820">
    <property type="entry name" value="AAA-ATPase_like"/>
    <property type="match status" value="1"/>
</dbReference>
<comment type="caution">
    <text evidence="2">The sequence shown here is derived from an EMBL/GenBank/DDBJ whole genome shotgun (WGS) entry which is preliminary data.</text>
</comment>
<evidence type="ECO:0000313" key="3">
    <source>
        <dbReference type="Proteomes" id="UP000636479"/>
    </source>
</evidence>
<evidence type="ECO:0000313" key="2">
    <source>
        <dbReference type="EMBL" id="KAF7294761.1"/>
    </source>
</evidence>
<reference evidence="2" key="1">
    <citation type="submission" date="2020-05" db="EMBL/GenBank/DDBJ databases">
        <title>Mycena genomes resolve the evolution of fungal bioluminescence.</title>
        <authorList>
            <person name="Tsai I.J."/>
        </authorList>
    </citation>
    <scope>NUCLEOTIDE SEQUENCE</scope>
    <source>
        <strain evidence="2">171206Taipei</strain>
    </source>
</reference>
<evidence type="ECO:0000259" key="1">
    <source>
        <dbReference type="Pfam" id="PF09820"/>
    </source>
</evidence>
<dbReference type="AlphaFoldDB" id="A0A8H6S9T4"/>
<dbReference type="GeneID" id="59349246"/>
<proteinExistence type="predicted"/>
<keyword evidence="3" id="KW-1185">Reference proteome</keyword>
<dbReference type="OrthoDB" id="5380555at2759"/>
<gene>
    <name evidence="2" type="ORF">MIND_01013500</name>
</gene>
<accession>A0A8H6S9T4</accession>
<sequence>MGIMMLERMEEEEENWEDHLSTADQRQRNTLPTSFVSFLNFCCSSGLDFVDKTGLMAELPQRFRCLLLCPPKYGKSILIDMLHAYHDLHFSSEFLRRFNGLDISTKHPDMSHSQHLCLAIDFGLFYVHDDPVDIVSQFLDDFLHDGCLCFLERYSDKFGLEDLEQWRNQPKSNAFPGLLGLVERRGCPMLLTVDNFDAPFQTEALGGFGQLSPEVVALFESRFWTPLHHAPNAIQKLLVTGLFRPPLHNLPLPAPPEFDHLCGFTREEALGFATRVLGEPPDEDLLISCGEFGTSSTTQHHKSMLHPQLVLDWIGARIPISRWSEQPFHILKKILEHLPQSSPSTNIASIEGLITLVVAGRVQITRTQMDALVDGKATWAAILQAGGLAVSSEADHYRILNEEVLRLIHARIFDITEKRYMLGFDFSLVWADYCLWNSSLGLRTILCKIMRDAMHSTCFGAQPEPTLLGAFEVVFRHDEALEWRYLPPFVLGPQPQEAEPSRVVIGGHTEEDMSFDLITLSLEGMWYGLNVNEQRRPTPEELKTLFDRLCHVSFEELNQHPYRTSVNDMNVVRVETFTMCNLEVPRIVAVGGARIVHCHWKAEGEQGSTLDWDSWS</sequence>
<dbReference type="RefSeq" id="XP_037216124.1">
    <property type="nucleotide sequence ID" value="XM_037366730.1"/>
</dbReference>
<organism evidence="2 3">
    <name type="scientific">Mycena indigotica</name>
    <dbReference type="NCBI Taxonomy" id="2126181"/>
    <lineage>
        <taxon>Eukaryota</taxon>
        <taxon>Fungi</taxon>
        <taxon>Dikarya</taxon>
        <taxon>Basidiomycota</taxon>
        <taxon>Agaricomycotina</taxon>
        <taxon>Agaricomycetes</taxon>
        <taxon>Agaricomycetidae</taxon>
        <taxon>Agaricales</taxon>
        <taxon>Marasmiineae</taxon>
        <taxon>Mycenaceae</taxon>
        <taxon>Mycena</taxon>
    </lineage>
</organism>
<feature type="domain" description="AAA-ATPase-like" evidence="1">
    <location>
        <begin position="45"/>
        <end position="243"/>
    </location>
</feature>
<protein>
    <submittedName>
        <fullName evidence="2">AAA-ATPase-like domain-containing protein</fullName>
    </submittedName>
</protein>
<dbReference type="EMBL" id="JACAZF010000009">
    <property type="protein sequence ID" value="KAF7294761.1"/>
    <property type="molecule type" value="Genomic_DNA"/>
</dbReference>
<dbReference type="PANTHER" id="PTHR34825">
    <property type="entry name" value="CONSERVED PROTEIN, WITH A WEAK D-GALACTARATE DEHYDRATASE/ALTRONATE HYDROLASE DOMAIN"/>
    <property type="match status" value="1"/>
</dbReference>
<dbReference type="Proteomes" id="UP000636479">
    <property type="component" value="Unassembled WGS sequence"/>
</dbReference>
<dbReference type="InterPro" id="IPR018631">
    <property type="entry name" value="AAA-ATPase-like_dom"/>
</dbReference>